<dbReference type="RefSeq" id="WP_069698548.1">
    <property type="nucleotide sequence ID" value="NZ_JAGGMA010000031.1"/>
</dbReference>
<dbReference type="InterPro" id="IPR038257">
    <property type="entry name" value="CRISPR-assoc_Cas3_HD_sf"/>
</dbReference>
<dbReference type="Proteomes" id="UP000095256">
    <property type="component" value="Unassembled WGS sequence"/>
</dbReference>
<evidence type="ECO:0000259" key="6">
    <source>
        <dbReference type="PROSITE" id="PS51643"/>
    </source>
</evidence>
<dbReference type="Gene3D" id="3.40.50.300">
    <property type="entry name" value="P-loop containing nucleotide triphosphate hydrolases"/>
    <property type="match status" value="1"/>
</dbReference>
<comment type="caution">
    <text evidence="7">The sequence shown here is derived from an EMBL/GenBank/DDBJ whole genome shotgun (WGS) entry which is preliminary data.</text>
</comment>
<gene>
    <name evidence="7" type="ORF">BCR26_13345</name>
</gene>
<comment type="similarity">
    <text evidence="2">In the central section; belongs to the CRISPR-associated helicase Cas3 family.</text>
</comment>
<name>A0A1E5KX85_9ENTE</name>
<evidence type="ECO:0000313" key="8">
    <source>
        <dbReference type="Proteomes" id="UP000095256"/>
    </source>
</evidence>
<dbReference type="CDD" id="cd09641">
    <property type="entry name" value="Cas3''_I"/>
    <property type="match status" value="1"/>
</dbReference>
<dbReference type="Gene3D" id="1.10.3210.30">
    <property type="match status" value="1"/>
</dbReference>
<reference evidence="7 8" key="1">
    <citation type="submission" date="2016-09" db="EMBL/GenBank/DDBJ databases">
        <authorList>
            <person name="Capua I."/>
            <person name="De Benedictis P."/>
            <person name="Joannis T."/>
            <person name="Lombin L.H."/>
            <person name="Cattoli G."/>
        </authorList>
    </citation>
    <scope>NUCLEOTIDE SEQUENCE [LARGE SCALE GENOMIC DNA]</scope>
    <source>
        <strain evidence="7 8">LMG 25899</strain>
    </source>
</reference>
<keyword evidence="5" id="KW-0051">Antiviral defense</keyword>
<dbReference type="InterPro" id="IPR006483">
    <property type="entry name" value="CRISPR-assoc_Cas3_HD"/>
</dbReference>
<protein>
    <submittedName>
        <fullName evidence="7">CRISPR-associated endonuclease Cas3</fullName>
    </submittedName>
</protein>
<accession>A0A1E5KX85</accession>
<dbReference type="PROSITE" id="PS51643">
    <property type="entry name" value="HD_CAS3"/>
    <property type="match status" value="1"/>
</dbReference>
<evidence type="ECO:0000256" key="3">
    <source>
        <dbReference type="ARBA" id="ARBA00022723"/>
    </source>
</evidence>
<keyword evidence="7" id="KW-0255">Endonuclease</keyword>
<evidence type="ECO:0000313" key="7">
    <source>
        <dbReference type="EMBL" id="OEH82472.1"/>
    </source>
</evidence>
<keyword evidence="7" id="KW-0540">Nuclease</keyword>
<evidence type="ECO:0000256" key="5">
    <source>
        <dbReference type="ARBA" id="ARBA00023118"/>
    </source>
</evidence>
<dbReference type="GO" id="GO:0046872">
    <property type="term" value="F:metal ion binding"/>
    <property type="evidence" value="ECO:0007669"/>
    <property type="project" value="UniProtKB-KW"/>
</dbReference>
<dbReference type="EMBL" id="MIEK01000022">
    <property type="protein sequence ID" value="OEH82472.1"/>
    <property type="molecule type" value="Genomic_DNA"/>
</dbReference>
<feature type="domain" description="HD Cas3-type" evidence="6">
    <location>
        <begin position="6"/>
        <end position="182"/>
    </location>
</feature>
<comment type="similarity">
    <text evidence="1">In the N-terminal section; belongs to the CRISPR-associated nuclease Cas3-HD family.</text>
</comment>
<sequence>MNQYLAKSSGQTIAEHTQDLLANFQLLKEIYPSIRVNWDLLYLACCYHDLGKMNLAFQNKLLPNGKRDPKEIPHGLLSTAFIPVKSLKKIYSKVELRVLAHAVAFHHVRNFSTISEEDLEEQVGKMKIEAENFSCDFIEEIQVKILSKKYVTFENCIYGEVNQEEADSYLMVKGLLNRIDYAASGGIVVEQPNDFLLADMNQLLEKWQTRTEAKWNELQLFMLEHQNENVVVVAQTGEGKTEAGLLWLGNNKGFFTLPLRTAINAIYTRLKEEVFTENFTQKIGLLHSETYGQYLAMEGNSNETEEYYTRTKQMTLPLTICTIDQLFDLVFRYDGFEAKLATLLSN</sequence>
<dbReference type="Pfam" id="PF18019">
    <property type="entry name" value="Cas3_HD"/>
    <property type="match status" value="1"/>
</dbReference>
<evidence type="ECO:0000256" key="1">
    <source>
        <dbReference type="ARBA" id="ARBA00006847"/>
    </source>
</evidence>
<evidence type="ECO:0000256" key="4">
    <source>
        <dbReference type="ARBA" id="ARBA00022801"/>
    </source>
</evidence>
<dbReference type="STRING" id="762845.BCR26_13345"/>
<proteinExistence type="inferred from homology"/>
<dbReference type="GO" id="GO:0016787">
    <property type="term" value="F:hydrolase activity"/>
    <property type="evidence" value="ECO:0007669"/>
    <property type="project" value="UniProtKB-KW"/>
</dbReference>
<keyword evidence="8" id="KW-1185">Reference proteome</keyword>
<dbReference type="GO" id="GO:0051607">
    <property type="term" value="P:defense response to virus"/>
    <property type="evidence" value="ECO:0007669"/>
    <property type="project" value="UniProtKB-KW"/>
</dbReference>
<dbReference type="AlphaFoldDB" id="A0A1E5KX85"/>
<evidence type="ECO:0000256" key="2">
    <source>
        <dbReference type="ARBA" id="ARBA00009046"/>
    </source>
</evidence>
<dbReference type="OrthoDB" id="9810236at2"/>
<keyword evidence="4" id="KW-0378">Hydrolase</keyword>
<dbReference type="InterPro" id="IPR027417">
    <property type="entry name" value="P-loop_NTPase"/>
</dbReference>
<dbReference type="NCBIfam" id="TIGR01596">
    <property type="entry name" value="cas3_HD"/>
    <property type="match status" value="1"/>
</dbReference>
<dbReference type="SUPFAM" id="SSF109604">
    <property type="entry name" value="HD-domain/PDEase-like"/>
    <property type="match status" value="1"/>
</dbReference>
<keyword evidence="3" id="KW-0479">Metal-binding</keyword>
<dbReference type="GO" id="GO:0004519">
    <property type="term" value="F:endonuclease activity"/>
    <property type="evidence" value="ECO:0007669"/>
    <property type="project" value="UniProtKB-KW"/>
</dbReference>
<organism evidence="7 8">
    <name type="scientific">Enterococcus rivorum</name>
    <dbReference type="NCBI Taxonomy" id="762845"/>
    <lineage>
        <taxon>Bacteria</taxon>
        <taxon>Bacillati</taxon>
        <taxon>Bacillota</taxon>
        <taxon>Bacilli</taxon>
        <taxon>Lactobacillales</taxon>
        <taxon>Enterococcaceae</taxon>
        <taxon>Enterococcus</taxon>
    </lineage>
</organism>
<dbReference type="SUPFAM" id="SSF52540">
    <property type="entry name" value="P-loop containing nucleoside triphosphate hydrolases"/>
    <property type="match status" value="1"/>
</dbReference>